<dbReference type="SUPFAM" id="SSF50475">
    <property type="entry name" value="FMN-binding split barrel"/>
    <property type="match status" value="1"/>
</dbReference>
<keyword evidence="7" id="KW-1185">Reference proteome</keyword>
<proteinExistence type="inferred from homology"/>
<sequence>MLFRAATRRLAVRAPRYSHSAFQRDPPNPVWKHGDGASSKWLDPAVPRKTFDFTQLSSRDAYTVLTSAIVPRCIALVSSLSPDGVPNLAPFSYFSMVGHIPPLVSVSFSLSQKRSKNTRENIAATKEFTVNIISEAFVEAANCTAVEAPPSVDEWILSGLTPTPSTFVKPACVMESAVSLECELYFLRDFSPPDSDLVTTTLTLGLIRKAHIHESVLKSDGLAINPDKLRVIARMGGTTYARVLEGFDLERTSWKTAKSVYEDMLRRQD</sequence>
<keyword evidence="2" id="KW-0285">Flavoprotein</keyword>
<gene>
    <name evidence="6" type="ORF">GGX14DRAFT_439143</name>
</gene>
<feature type="domain" description="Flavin reductase like" evidence="5">
    <location>
        <begin position="67"/>
        <end position="222"/>
    </location>
</feature>
<dbReference type="PANTHER" id="PTHR33798">
    <property type="entry name" value="FLAVOPROTEIN OXYGENASE"/>
    <property type="match status" value="1"/>
</dbReference>
<evidence type="ECO:0000259" key="5">
    <source>
        <dbReference type="SMART" id="SM00903"/>
    </source>
</evidence>
<evidence type="ECO:0000256" key="3">
    <source>
        <dbReference type="ARBA" id="ARBA00022643"/>
    </source>
</evidence>
<dbReference type="PANTHER" id="PTHR33798:SF5">
    <property type="entry name" value="FLAVIN REDUCTASE LIKE DOMAIN-CONTAINING PROTEIN"/>
    <property type="match status" value="1"/>
</dbReference>
<dbReference type="InterPro" id="IPR002563">
    <property type="entry name" value="Flavin_Rdtase-like_dom"/>
</dbReference>
<evidence type="ECO:0000256" key="4">
    <source>
        <dbReference type="ARBA" id="ARBA00038054"/>
    </source>
</evidence>
<name>A0AAD6YF40_9AGAR</name>
<organism evidence="6 7">
    <name type="scientific">Mycena pura</name>
    <dbReference type="NCBI Taxonomy" id="153505"/>
    <lineage>
        <taxon>Eukaryota</taxon>
        <taxon>Fungi</taxon>
        <taxon>Dikarya</taxon>
        <taxon>Basidiomycota</taxon>
        <taxon>Agaricomycotina</taxon>
        <taxon>Agaricomycetes</taxon>
        <taxon>Agaricomycetidae</taxon>
        <taxon>Agaricales</taxon>
        <taxon>Marasmiineae</taxon>
        <taxon>Mycenaceae</taxon>
        <taxon>Mycena</taxon>
    </lineage>
</organism>
<comment type="caution">
    <text evidence="6">The sequence shown here is derived from an EMBL/GenBank/DDBJ whole genome shotgun (WGS) entry which is preliminary data.</text>
</comment>
<evidence type="ECO:0000256" key="2">
    <source>
        <dbReference type="ARBA" id="ARBA00022630"/>
    </source>
</evidence>
<accession>A0AAD6YF40</accession>
<evidence type="ECO:0000313" key="7">
    <source>
        <dbReference type="Proteomes" id="UP001219525"/>
    </source>
</evidence>
<dbReference type="Pfam" id="PF01613">
    <property type="entry name" value="Flavin_Reduct"/>
    <property type="match status" value="1"/>
</dbReference>
<dbReference type="AlphaFoldDB" id="A0AAD6YF40"/>
<dbReference type="InterPro" id="IPR012349">
    <property type="entry name" value="Split_barrel_FMN-bd"/>
</dbReference>
<comment type="similarity">
    <text evidence="4">Belongs to the flavoredoxin family.</text>
</comment>
<protein>
    <submittedName>
        <fullName evidence="6">Flavoprotein oxygenase</fullName>
    </submittedName>
</protein>
<dbReference type="Gene3D" id="2.30.110.10">
    <property type="entry name" value="Electron Transport, Fmn-binding Protein, Chain A"/>
    <property type="match status" value="1"/>
</dbReference>
<keyword evidence="3" id="KW-0288">FMN</keyword>
<dbReference type="SMART" id="SM00903">
    <property type="entry name" value="Flavin_Reduct"/>
    <property type="match status" value="1"/>
</dbReference>
<comment type="cofactor">
    <cofactor evidence="1">
        <name>FMN</name>
        <dbReference type="ChEBI" id="CHEBI:58210"/>
    </cofactor>
</comment>
<reference evidence="6" key="1">
    <citation type="submission" date="2023-03" db="EMBL/GenBank/DDBJ databases">
        <title>Massive genome expansion in bonnet fungi (Mycena s.s.) driven by repeated elements and novel gene families across ecological guilds.</title>
        <authorList>
            <consortium name="Lawrence Berkeley National Laboratory"/>
            <person name="Harder C.B."/>
            <person name="Miyauchi S."/>
            <person name="Viragh M."/>
            <person name="Kuo A."/>
            <person name="Thoen E."/>
            <person name="Andreopoulos B."/>
            <person name="Lu D."/>
            <person name="Skrede I."/>
            <person name="Drula E."/>
            <person name="Henrissat B."/>
            <person name="Morin E."/>
            <person name="Kohler A."/>
            <person name="Barry K."/>
            <person name="LaButti K."/>
            <person name="Morin E."/>
            <person name="Salamov A."/>
            <person name="Lipzen A."/>
            <person name="Mereny Z."/>
            <person name="Hegedus B."/>
            <person name="Baldrian P."/>
            <person name="Stursova M."/>
            <person name="Weitz H."/>
            <person name="Taylor A."/>
            <person name="Grigoriev I.V."/>
            <person name="Nagy L.G."/>
            <person name="Martin F."/>
            <person name="Kauserud H."/>
        </authorList>
    </citation>
    <scope>NUCLEOTIDE SEQUENCE</scope>
    <source>
        <strain evidence="6">9144</strain>
    </source>
</reference>
<evidence type="ECO:0000313" key="6">
    <source>
        <dbReference type="EMBL" id="KAJ7217979.1"/>
    </source>
</evidence>
<dbReference type="GO" id="GO:0010181">
    <property type="term" value="F:FMN binding"/>
    <property type="evidence" value="ECO:0007669"/>
    <property type="project" value="InterPro"/>
</dbReference>
<dbReference type="Proteomes" id="UP001219525">
    <property type="component" value="Unassembled WGS sequence"/>
</dbReference>
<dbReference type="EMBL" id="JARJCW010000013">
    <property type="protein sequence ID" value="KAJ7217979.1"/>
    <property type="molecule type" value="Genomic_DNA"/>
</dbReference>
<evidence type="ECO:0000256" key="1">
    <source>
        <dbReference type="ARBA" id="ARBA00001917"/>
    </source>
</evidence>